<comment type="caution">
    <text evidence="1">The sequence shown here is derived from an EMBL/GenBank/DDBJ whole genome shotgun (WGS) entry which is preliminary data.</text>
</comment>
<protein>
    <submittedName>
        <fullName evidence="1">Uncharacterized protein</fullName>
    </submittedName>
</protein>
<name>A0A9D4L2J0_DREPO</name>
<reference evidence="1" key="1">
    <citation type="journal article" date="2019" name="bioRxiv">
        <title>The Genome of the Zebra Mussel, Dreissena polymorpha: A Resource for Invasive Species Research.</title>
        <authorList>
            <person name="McCartney M.A."/>
            <person name="Auch B."/>
            <person name="Kono T."/>
            <person name="Mallez S."/>
            <person name="Zhang Y."/>
            <person name="Obille A."/>
            <person name="Becker A."/>
            <person name="Abrahante J.E."/>
            <person name="Garbe J."/>
            <person name="Badalamenti J.P."/>
            <person name="Herman A."/>
            <person name="Mangelson H."/>
            <person name="Liachko I."/>
            <person name="Sullivan S."/>
            <person name="Sone E.D."/>
            <person name="Koren S."/>
            <person name="Silverstein K.A.T."/>
            <person name="Beckman K.B."/>
            <person name="Gohl D.M."/>
        </authorList>
    </citation>
    <scope>NUCLEOTIDE SEQUENCE</scope>
    <source>
        <strain evidence="1">Duluth1</strain>
        <tissue evidence="1">Whole animal</tissue>
    </source>
</reference>
<evidence type="ECO:0000313" key="1">
    <source>
        <dbReference type="EMBL" id="KAH3850732.1"/>
    </source>
</evidence>
<evidence type="ECO:0000313" key="2">
    <source>
        <dbReference type="Proteomes" id="UP000828390"/>
    </source>
</evidence>
<accession>A0A9D4L2J0</accession>
<dbReference type="Proteomes" id="UP000828390">
    <property type="component" value="Unassembled WGS sequence"/>
</dbReference>
<dbReference type="OrthoDB" id="416741at2759"/>
<organism evidence="1 2">
    <name type="scientific">Dreissena polymorpha</name>
    <name type="common">Zebra mussel</name>
    <name type="synonym">Mytilus polymorpha</name>
    <dbReference type="NCBI Taxonomy" id="45954"/>
    <lineage>
        <taxon>Eukaryota</taxon>
        <taxon>Metazoa</taxon>
        <taxon>Spiralia</taxon>
        <taxon>Lophotrochozoa</taxon>
        <taxon>Mollusca</taxon>
        <taxon>Bivalvia</taxon>
        <taxon>Autobranchia</taxon>
        <taxon>Heteroconchia</taxon>
        <taxon>Euheterodonta</taxon>
        <taxon>Imparidentia</taxon>
        <taxon>Neoheterodontei</taxon>
        <taxon>Myida</taxon>
        <taxon>Dreissenoidea</taxon>
        <taxon>Dreissenidae</taxon>
        <taxon>Dreissena</taxon>
    </lineage>
</organism>
<sequence length="132" mass="15195">MLTRKAVKHCVTEFEQMDKCGQLTKLRDSSSSSTLKEAREKTKDVMNYDRESPEGLKITDVHGMSESFDDVLAEVVKEMAEFVKFEKELKALAEKGNAAYTQWVSKLRNETAKLKDDKARKFLQSFRTHLQT</sequence>
<gene>
    <name evidence="1" type="ORF">DPMN_093205</name>
</gene>
<dbReference type="EMBL" id="JAIWYP010000003">
    <property type="protein sequence ID" value="KAH3850732.1"/>
    <property type="molecule type" value="Genomic_DNA"/>
</dbReference>
<reference evidence="1" key="2">
    <citation type="submission" date="2020-11" db="EMBL/GenBank/DDBJ databases">
        <authorList>
            <person name="McCartney M.A."/>
            <person name="Auch B."/>
            <person name="Kono T."/>
            <person name="Mallez S."/>
            <person name="Becker A."/>
            <person name="Gohl D.M."/>
            <person name="Silverstein K.A.T."/>
            <person name="Koren S."/>
            <person name="Bechman K.B."/>
            <person name="Herman A."/>
            <person name="Abrahante J.E."/>
            <person name="Garbe J."/>
        </authorList>
    </citation>
    <scope>NUCLEOTIDE SEQUENCE</scope>
    <source>
        <strain evidence="1">Duluth1</strain>
        <tissue evidence="1">Whole animal</tissue>
    </source>
</reference>
<keyword evidence="2" id="KW-1185">Reference proteome</keyword>
<dbReference type="AlphaFoldDB" id="A0A9D4L2J0"/>
<proteinExistence type="predicted"/>